<name>I0L7I9_9ACTN</name>
<dbReference type="EMBL" id="CAIE01000036">
    <property type="protein sequence ID" value="CCH19786.1"/>
    <property type="molecule type" value="Genomic_DNA"/>
</dbReference>
<feature type="compositionally biased region" description="Basic and acidic residues" evidence="1">
    <location>
        <begin position="300"/>
        <end position="314"/>
    </location>
</feature>
<gene>
    <name evidence="2" type="ORF">MILUP08_44664</name>
</gene>
<dbReference type="Proteomes" id="UP000003448">
    <property type="component" value="Unassembled WGS sequence"/>
</dbReference>
<dbReference type="AlphaFoldDB" id="I0L7I9"/>
<reference evidence="2 3" key="1">
    <citation type="journal article" date="2012" name="J. Bacteriol.">
        <title>Genome Sequence of Micromonospora lupini Lupac 08, Isolated from Root Nodules of Lupinus angustifolius.</title>
        <authorList>
            <person name="Alonso-Vega P."/>
            <person name="Normand P."/>
            <person name="Bacigalupe R."/>
            <person name="Pujic P."/>
            <person name="Lajus A."/>
            <person name="Vallenet D."/>
            <person name="Carro L."/>
            <person name="Coll P."/>
            <person name="Trujillo M.E."/>
        </authorList>
    </citation>
    <scope>NUCLEOTIDE SEQUENCE [LARGE SCALE GENOMIC DNA]</scope>
    <source>
        <strain evidence="2 3">Lupac 08</strain>
    </source>
</reference>
<protein>
    <submittedName>
        <fullName evidence="2">Uncharacterized protein</fullName>
    </submittedName>
</protein>
<proteinExistence type="predicted"/>
<accession>I0L7I9</accession>
<feature type="region of interest" description="Disordered" evidence="1">
    <location>
        <begin position="291"/>
        <end position="314"/>
    </location>
</feature>
<dbReference type="eggNOG" id="ENOG5031TGC">
    <property type="taxonomic scope" value="Bacteria"/>
</dbReference>
<evidence type="ECO:0000313" key="3">
    <source>
        <dbReference type="Proteomes" id="UP000003448"/>
    </source>
</evidence>
<dbReference type="STRING" id="1150864.MILUP08_44664"/>
<sequence>MGYWGTVVVARPQGLLVDQDGMSGFGYQHRWLRDLGDGWQLVETRGWNDPPDLVGPCGAVAASTGHPVFAAYVSDGDCAVMCTAVPGVVGSLTHLWDTSGPCGVYRHQPDGMPEPIGRSVDDVVAELTGWSTSAGLRADASVLRAVLDHDHNAAWKPADDLLFDLVQGLGVARIGRTTPWAFPISRRPFTLITELMGGLASRARSWAVYRRAEEEDGDSPEPAQPWEGAAIALEEELWASLYRPRVDVMALARQVVEVQTAYDEASGDRAGRAAVDPDRLFESLFAGLVDGTLQPDDPEDSGRRWADERATGVD</sequence>
<organism evidence="2 3">
    <name type="scientific">Micromonospora lupini str. Lupac 08</name>
    <dbReference type="NCBI Taxonomy" id="1150864"/>
    <lineage>
        <taxon>Bacteria</taxon>
        <taxon>Bacillati</taxon>
        <taxon>Actinomycetota</taxon>
        <taxon>Actinomycetes</taxon>
        <taxon>Micromonosporales</taxon>
        <taxon>Micromonosporaceae</taxon>
        <taxon>Micromonospora</taxon>
    </lineage>
</organism>
<evidence type="ECO:0000256" key="1">
    <source>
        <dbReference type="SAM" id="MobiDB-lite"/>
    </source>
</evidence>
<keyword evidence="3" id="KW-1185">Reference proteome</keyword>
<evidence type="ECO:0000313" key="2">
    <source>
        <dbReference type="EMBL" id="CCH19786.1"/>
    </source>
</evidence>